<feature type="transmembrane region" description="Helical" evidence="3">
    <location>
        <begin position="28"/>
        <end position="49"/>
    </location>
</feature>
<protein>
    <submittedName>
        <fullName evidence="4">Pilin</fullName>
    </submittedName>
</protein>
<accession>A0A2N3LN73</accession>
<dbReference type="GO" id="GO:0009986">
    <property type="term" value="C:cell surface"/>
    <property type="evidence" value="ECO:0007669"/>
    <property type="project" value="UniProtKB-SubCell"/>
</dbReference>
<dbReference type="InterPro" id="IPR012902">
    <property type="entry name" value="N_methyl_site"/>
</dbReference>
<dbReference type="PROSITE" id="PS00409">
    <property type="entry name" value="PROKAR_NTER_METHYL"/>
    <property type="match status" value="1"/>
</dbReference>
<keyword evidence="3" id="KW-0472">Membrane</keyword>
<dbReference type="Pfam" id="PF07963">
    <property type="entry name" value="N_methyl"/>
    <property type="match status" value="1"/>
</dbReference>
<organism evidence="4 5">
    <name type="scientific">Heyndrickxia camelliae</name>
    <dbReference type="NCBI Taxonomy" id="1707093"/>
    <lineage>
        <taxon>Bacteria</taxon>
        <taxon>Bacillati</taxon>
        <taxon>Bacillota</taxon>
        <taxon>Bacilli</taxon>
        <taxon>Bacillales</taxon>
        <taxon>Bacillaceae</taxon>
        <taxon>Heyndrickxia</taxon>
    </lineage>
</organism>
<evidence type="ECO:0000313" key="5">
    <source>
        <dbReference type="Proteomes" id="UP000233440"/>
    </source>
</evidence>
<keyword evidence="3" id="KW-1133">Transmembrane helix</keyword>
<sequence>MGSGKHVCYMIRNKIVLLKRKNEKGFTLVESIITLMIAVVILSIIPLVMKGVNQINHSLSTEDSYEWNIFLMQLRRELRNCNEASRTGNKLILQVNGEKVSYEPFGLLLRRRVNDTGHEVVLQKVRRVEFAINNNHITLSVQFTNNKQVMAEFTFFNPTVLEDSRVGGQESEK</sequence>
<dbReference type="Pfam" id="PF15980">
    <property type="entry name" value="ComGF"/>
    <property type="match status" value="1"/>
</dbReference>
<dbReference type="OrthoDB" id="2361316at2"/>
<dbReference type="NCBIfam" id="TIGR02532">
    <property type="entry name" value="IV_pilin_GFxxxE"/>
    <property type="match status" value="1"/>
</dbReference>
<comment type="caution">
    <text evidence="4">The sequence shown here is derived from an EMBL/GenBank/DDBJ whole genome shotgun (WGS) entry which is preliminary data.</text>
</comment>
<evidence type="ECO:0000256" key="3">
    <source>
        <dbReference type="SAM" id="Phobius"/>
    </source>
</evidence>
<gene>
    <name evidence="4" type="ORF">CWO92_06730</name>
</gene>
<dbReference type="GO" id="GO:0030420">
    <property type="term" value="P:establishment of competence for transformation"/>
    <property type="evidence" value="ECO:0007669"/>
    <property type="project" value="UniProtKB-KW"/>
</dbReference>
<comment type="subcellular location">
    <subcellularLocation>
        <location evidence="1">Cell surface</location>
    </subcellularLocation>
</comment>
<proteinExistence type="predicted"/>
<reference evidence="4 5" key="1">
    <citation type="submission" date="2017-11" db="EMBL/GenBank/DDBJ databases">
        <title>Bacillus camelliae sp. nov., isolated from pu'er tea.</title>
        <authorList>
            <person name="Niu L."/>
        </authorList>
    </citation>
    <scope>NUCLEOTIDE SEQUENCE [LARGE SCALE GENOMIC DNA]</scope>
    <source>
        <strain evidence="4 5">7578-1</strain>
    </source>
</reference>
<dbReference type="EMBL" id="PIQO01000003">
    <property type="protein sequence ID" value="PKR86060.1"/>
    <property type="molecule type" value="Genomic_DNA"/>
</dbReference>
<name>A0A2N3LN73_9BACI</name>
<dbReference type="Proteomes" id="UP000233440">
    <property type="component" value="Unassembled WGS sequence"/>
</dbReference>
<dbReference type="AlphaFoldDB" id="A0A2N3LN73"/>
<evidence type="ECO:0000256" key="2">
    <source>
        <dbReference type="ARBA" id="ARBA00023287"/>
    </source>
</evidence>
<keyword evidence="2" id="KW-0178">Competence</keyword>
<dbReference type="InterPro" id="IPR016977">
    <property type="entry name" value="ComGF"/>
</dbReference>
<dbReference type="NCBIfam" id="NF041002">
    <property type="entry name" value="pilin_ComGF"/>
    <property type="match status" value="1"/>
</dbReference>
<keyword evidence="5" id="KW-1185">Reference proteome</keyword>
<keyword evidence="3" id="KW-0812">Transmembrane</keyword>
<evidence type="ECO:0000256" key="1">
    <source>
        <dbReference type="ARBA" id="ARBA00004241"/>
    </source>
</evidence>
<evidence type="ECO:0000313" key="4">
    <source>
        <dbReference type="EMBL" id="PKR86060.1"/>
    </source>
</evidence>